<organism evidence="1">
    <name type="scientific">viral metagenome</name>
    <dbReference type="NCBI Taxonomy" id="1070528"/>
    <lineage>
        <taxon>unclassified sequences</taxon>
        <taxon>metagenomes</taxon>
        <taxon>organismal metagenomes</taxon>
    </lineage>
</organism>
<proteinExistence type="predicted"/>
<evidence type="ECO:0000313" key="1">
    <source>
        <dbReference type="EMBL" id="QJA48665.1"/>
    </source>
</evidence>
<dbReference type="EMBL" id="MT144096">
    <property type="protein sequence ID" value="QJA48665.1"/>
    <property type="molecule type" value="Genomic_DNA"/>
</dbReference>
<reference evidence="1" key="1">
    <citation type="submission" date="2020-03" db="EMBL/GenBank/DDBJ databases">
        <title>The deep terrestrial virosphere.</title>
        <authorList>
            <person name="Holmfeldt K."/>
            <person name="Nilsson E."/>
            <person name="Simone D."/>
            <person name="Lopez-Fernandez M."/>
            <person name="Wu X."/>
            <person name="de Brujin I."/>
            <person name="Lundin D."/>
            <person name="Andersson A."/>
            <person name="Bertilsson S."/>
            <person name="Dopson M."/>
        </authorList>
    </citation>
    <scope>NUCLEOTIDE SEQUENCE</scope>
    <source>
        <strain evidence="1">TM448A01076</strain>
    </source>
</reference>
<dbReference type="Pfam" id="PF16677">
    <property type="entry name" value="GP3_package"/>
    <property type="match status" value="1"/>
</dbReference>
<sequence>MKPKYETPEEMEKTIKEYFQMCDAGKEEKWVDKRGNYQEQQIPTPYTIEGAALYIGFNSREGLYRYANKSEVHKGVLTRLRAQIVKHTNEKALLGQYDSKVALRIAAVIDPGYRDSLDVHQTVTHELGPKLQEALQLASAARKMLPAHIMDVKAITAQVSQSEG</sequence>
<accession>A0A6H1ZN14</accession>
<protein>
    <submittedName>
        <fullName evidence="1">Putative terminase small subunit</fullName>
    </submittedName>
</protein>
<dbReference type="InterPro" id="IPR032066">
    <property type="entry name" value="GP3_package"/>
</dbReference>
<gene>
    <name evidence="1" type="ORF">TM448A01076_0001</name>
</gene>
<dbReference type="AlphaFoldDB" id="A0A6H1ZN14"/>
<name>A0A6H1ZN14_9ZZZZ</name>
<dbReference type="Gene3D" id="1.10.132.80">
    <property type="match status" value="1"/>
</dbReference>